<evidence type="ECO:0000256" key="3">
    <source>
        <dbReference type="ARBA" id="ARBA00023163"/>
    </source>
</evidence>
<dbReference type="Gene3D" id="3.30.70.920">
    <property type="match status" value="2"/>
</dbReference>
<protein>
    <submittedName>
        <fullName evidence="5">DNA-binding Lrp family transcriptional regulator</fullName>
    </submittedName>
</protein>
<dbReference type="GO" id="GO:0043565">
    <property type="term" value="F:sequence-specific DNA binding"/>
    <property type="evidence" value="ECO:0007669"/>
    <property type="project" value="InterPro"/>
</dbReference>
<proteinExistence type="predicted"/>
<comment type="caution">
    <text evidence="5">The sequence shown here is derived from an EMBL/GenBank/DDBJ whole genome shotgun (WGS) entry which is preliminary data.</text>
</comment>
<dbReference type="GO" id="GO:0043200">
    <property type="term" value="P:response to amino acid"/>
    <property type="evidence" value="ECO:0007669"/>
    <property type="project" value="TreeGrafter"/>
</dbReference>
<feature type="domain" description="HTH asnC-type" evidence="4">
    <location>
        <begin position="28"/>
        <end position="88"/>
    </location>
</feature>
<keyword evidence="6" id="KW-1185">Reference proteome</keyword>
<feature type="domain" description="HTH asnC-type" evidence="4">
    <location>
        <begin position="202"/>
        <end position="262"/>
    </location>
</feature>
<dbReference type="Pfam" id="PF13404">
    <property type="entry name" value="HTH_AsnC-type"/>
    <property type="match status" value="2"/>
</dbReference>
<dbReference type="Gene3D" id="1.10.10.10">
    <property type="entry name" value="Winged helix-like DNA-binding domain superfamily/Winged helix DNA-binding domain"/>
    <property type="match status" value="2"/>
</dbReference>
<dbReference type="InterPro" id="IPR011008">
    <property type="entry name" value="Dimeric_a/b-barrel"/>
</dbReference>
<evidence type="ECO:0000313" key="5">
    <source>
        <dbReference type="EMBL" id="MBB2965333.1"/>
    </source>
</evidence>
<gene>
    <name evidence="5" type="ORF">FHX33_000065</name>
</gene>
<dbReference type="SUPFAM" id="SSF46785">
    <property type="entry name" value="Winged helix' DNA-binding domain"/>
    <property type="match status" value="2"/>
</dbReference>
<dbReference type="InterPro" id="IPR019888">
    <property type="entry name" value="Tscrpt_reg_AsnC-like"/>
</dbReference>
<dbReference type="InterPro" id="IPR036390">
    <property type="entry name" value="WH_DNA-bd_sf"/>
</dbReference>
<dbReference type="AlphaFoldDB" id="A0A7W4YGJ7"/>
<dbReference type="InterPro" id="IPR019887">
    <property type="entry name" value="Tscrpt_reg_AsnC/Lrp_C"/>
</dbReference>
<dbReference type="RefSeq" id="WP_221209311.1">
    <property type="nucleotide sequence ID" value="NZ_JACHVP010000001.1"/>
</dbReference>
<dbReference type="PANTHER" id="PTHR30154">
    <property type="entry name" value="LEUCINE-RESPONSIVE REGULATORY PROTEIN"/>
    <property type="match status" value="1"/>
</dbReference>
<dbReference type="InterPro" id="IPR000485">
    <property type="entry name" value="AsnC-type_HTH_dom"/>
</dbReference>
<dbReference type="SUPFAM" id="SSF54909">
    <property type="entry name" value="Dimeric alpha+beta barrel"/>
    <property type="match status" value="2"/>
</dbReference>
<dbReference type="Pfam" id="PF01037">
    <property type="entry name" value="AsnC_trans_reg"/>
    <property type="match status" value="2"/>
</dbReference>
<evidence type="ECO:0000313" key="6">
    <source>
        <dbReference type="Proteomes" id="UP000538196"/>
    </source>
</evidence>
<dbReference type="SMART" id="SM00344">
    <property type="entry name" value="HTH_ASNC"/>
    <property type="match status" value="2"/>
</dbReference>
<organism evidence="5 6">
    <name type="scientific">Leifsonia aquatica</name>
    <name type="common">Corynebacterium aquaticum</name>
    <dbReference type="NCBI Taxonomy" id="144185"/>
    <lineage>
        <taxon>Bacteria</taxon>
        <taxon>Bacillati</taxon>
        <taxon>Actinomycetota</taxon>
        <taxon>Actinomycetes</taxon>
        <taxon>Micrococcales</taxon>
        <taxon>Microbacteriaceae</taxon>
        <taxon>Leifsonia</taxon>
    </lineage>
</organism>
<accession>A0A7W4YGJ7</accession>
<sequence length="360" mass="39391">MDGHRTRLPAPGRAAPVGHGRVKALDTLDELDRKIIVALQHDGRASWTAIADMVGSSTATVARRGQQLVADGVVRIAIVPALGSSGQVDSFLVRLNCRPGTQLEVAAALVAHEDVRFLTLVTGQYDIMAEVVVTGGAAHYPKLIQSLQSIAGIKRWRSDIIMHVYKVRHDWSRQLYAETMKLPAESEKTSLIDPEYCEPAHFDDADRRILTELREDGRVTFQSIGDKTGMNESSVRRRFDRLRAKGCVDILTLVPAAALGMGAETLLLVRVAPARLEAVANALSEYPAVRYLAAILDDNSLFCELITPSVAELNDFISHTLSALEGVEGWTGAMELLYLKRGFVETPWWRTQVGVGALEG</sequence>
<dbReference type="PRINTS" id="PR00033">
    <property type="entry name" value="HTHASNC"/>
</dbReference>
<evidence type="ECO:0000256" key="1">
    <source>
        <dbReference type="ARBA" id="ARBA00023015"/>
    </source>
</evidence>
<dbReference type="EMBL" id="JACHVP010000001">
    <property type="protein sequence ID" value="MBB2965333.1"/>
    <property type="molecule type" value="Genomic_DNA"/>
</dbReference>
<evidence type="ECO:0000256" key="2">
    <source>
        <dbReference type="ARBA" id="ARBA00023125"/>
    </source>
</evidence>
<dbReference type="PANTHER" id="PTHR30154:SF34">
    <property type="entry name" value="TRANSCRIPTIONAL REGULATOR AZLB"/>
    <property type="match status" value="1"/>
</dbReference>
<dbReference type="PROSITE" id="PS50956">
    <property type="entry name" value="HTH_ASNC_2"/>
    <property type="match status" value="2"/>
</dbReference>
<keyword evidence="1" id="KW-0805">Transcription regulation</keyword>
<keyword evidence="2 5" id="KW-0238">DNA-binding</keyword>
<name>A0A7W4YGJ7_LEIAQ</name>
<keyword evidence="3" id="KW-0804">Transcription</keyword>
<dbReference type="Proteomes" id="UP000538196">
    <property type="component" value="Unassembled WGS sequence"/>
</dbReference>
<evidence type="ECO:0000259" key="4">
    <source>
        <dbReference type="PROSITE" id="PS50956"/>
    </source>
</evidence>
<dbReference type="GO" id="GO:0005829">
    <property type="term" value="C:cytosol"/>
    <property type="evidence" value="ECO:0007669"/>
    <property type="project" value="TreeGrafter"/>
</dbReference>
<reference evidence="5 6" key="1">
    <citation type="submission" date="2020-08" db="EMBL/GenBank/DDBJ databases">
        <title>Sequencing the genomes of 1000 actinobacteria strains.</title>
        <authorList>
            <person name="Klenk H.-P."/>
        </authorList>
    </citation>
    <scope>NUCLEOTIDE SEQUENCE [LARGE SCALE GENOMIC DNA]</scope>
    <source>
        <strain evidence="5 6">DSM 20146</strain>
    </source>
</reference>
<dbReference type="InterPro" id="IPR036388">
    <property type="entry name" value="WH-like_DNA-bd_sf"/>
</dbReference>